<dbReference type="PANTHER" id="PTHR47682">
    <property type="entry name" value="TETRATRICOPEPTIDE REPEAT (TPR)-CONTAINING PROTEIN"/>
    <property type="match status" value="1"/>
</dbReference>
<dbReference type="Proteomes" id="UP000441797">
    <property type="component" value="Unassembled WGS sequence"/>
</dbReference>
<dbReference type="EMBL" id="NAPY01000045">
    <property type="protein sequence ID" value="MUL38677.1"/>
    <property type="molecule type" value="Genomic_DNA"/>
</dbReference>
<gene>
    <name evidence="1" type="ORF">BWI75_20720</name>
</gene>
<reference evidence="1 2" key="1">
    <citation type="journal article" date="2019" name="Front. Microbiol.">
        <title>Genomic Features for Desiccation Tolerance and Sugar Biosynthesis in the Extremophile Gloeocapsopsis sp. UTEX B3054.</title>
        <authorList>
            <person name="Urrejola C."/>
            <person name="Alcorta J."/>
            <person name="Salas L."/>
            <person name="Vasquez M."/>
            <person name="Polz M.F."/>
            <person name="Vicuna R."/>
            <person name="Diez B."/>
        </authorList>
    </citation>
    <scope>NUCLEOTIDE SEQUENCE [LARGE SCALE GENOMIC DNA]</scope>
    <source>
        <strain evidence="1 2">1H9</strain>
    </source>
</reference>
<accession>A0A6N8G2Z7</accession>
<keyword evidence="2" id="KW-1185">Reference proteome</keyword>
<protein>
    <submittedName>
        <fullName evidence="1">Ferredoxin</fullName>
    </submittedName>
</protein>
<comment type="caution">
    <text evidence="1">The sequence shown here is derived from an EMBL/GenBank/DDBJ whole genome shotgun (WGS) entry which is preliminary data.</text>
</comment>
<dbReference type="Gene3D" id="3.40.30.10">
    <property type="entry name" value="Glutaredoxin"/>
    <property type="match status" value="1"/>
</dbReference>
<dbReference type="SUPFAM" id="SSF52833">
    <property type="entry name" value="Thioredoxin-like"/>
    <property type="match status" value="1"/>
</dbReference>
<evidence type="ECO:0000313" key="1">
    <source>
        <dbReference type="EMBL" id="MUL38677.1"/>
    </source>
</evidence>
<dbReference type="InterPro" id="IPR036249">
    <property type="entry name" value="Thioredoxin-like_sf"/>
</dbReference>
<dbReference type="AlphaFoldDB" id="A0A6N8G2Z7"/>
<dbReference type="CDD" id="cd02980">
    <property type="entry name" value="TRX_Fd_family"/>
    <property type="match status" value="1"/>
</dbReference>
<dbReference type="PANTHER" id="PTHR47682:SF1">
    <property type="entry name" value="TETRATRICOPEPTIDE REPEAT (TPR)-CONTAINING PROTEIN"/>
    <property type="match status" value="1"/>
</dbReference>
<organism evidence="1 2">
    <name type="scientific">Gloeocapsopsis dulcis AAB1 = 1H9</name>
    <dbReference type="NCBI Taxonomy" id="1433147"/>
    <lineage>
        <taxon>Bacteria</taxon>
        <taxon>Bacillati</taxon>
        <taxon>Cyanobacteriota</taxon>
        <taxon>Cyanophyceae</taxon>
        <taxon>Oscillatoriophycideae</taxon>
        <taxon>Chroococcales</taxon>
        <taxon>Chroococcaceae</taxon>
        <taxon>Gloeocapsopsis</taxon>
        <taxon>Gloeocapsopsis dulcis</taxon>
    </lineage>
</organism>
<proteinExistence type="predicted"/>
<dbReference type="Pfam" id="PF01257">
    <property type="entry name" value="2Fe-2S_thioredx"/>
    <property type="match status" value="1"/>
</dbReference>
<evidence type="ECO:0000313" key="2">
    <source>
        <dbReference type="Proteomes" id="UP000441797"/>
    </source>
</evidence>
<dbReference type="OrthoDB" id="9761899at2"/>
<name>A0A6N8G2Z7_9CHRO</name>
<sequence length="105" mass="11463">MSNTFSDKRSQSQQYNPSSRCVMVCQNRTCRKQGAAKVLAAFQSHPVAGIDVISSHCLGQCGNGPMVLVLPEQVWYSRVQPAEVPAVVERHLLGGYPVVAMLYSP</sequence>
<dbReference type="RefSeq" id="WP_105220755.1">
    <property type="nucleotide sequence ID" value="NZ_CAWNSU010000068.1"/>
</dbReference>